<reference evidence="1" key="1">
    <citation type="submission" date="2018-02" db="EMBL/GenBank/DDBJ databases">
        <title>Rhizophora mucronata_Transcriptome.</title>
        <authorList>
            <person name="Meera S.P."/>
            <person name="Sreeshan A."/>
            <person name="Augustine A."/>
        </authorList>
    </citation>
    <scope>NUCLEOTIDE SEQUENCE</scope>
    <source>
        <tissue evidence="1">Leaf</tissue>
    </source>
</reference>
<proteinExistence type="predicted"/>
<dbReference type="AlphaFoldDB" id="A0A2P2QV11"/>
<evidence type="ECO:0000313" key="1">
    <source>
        <dbReference type="EMBL" id="MBX70833.1"/>
    </source>
</evidence>
<accession>A0A2P2QV11</accession>
<protein>
    <submittedName>
        <fullName evidence="1">Uncharacterized protein</fullName>
    </submittedName>
</protein>
<dbReference type="EMBL" id="GGEC01090349">
    <property type="protein sequence ID" value="MBX70833.1"/>
    <property type="molecule type" value="Transcribed_RNA"/>
</dbReference>
<organism evidence="1">
    <name type="scientific">Rhizophora mucronata</name>
    <name type="common">Asiatic mangrove</name>
    <dbReference type="NCBI Taxonomy" id="61149"/>
    <lineage>
        <taxon>Eukaryota</taxon>
        <taxon>Viridiplantae</taxon>
        <taxon>Streptophyta</taxon>
        <taxon>Embryophyta</taxon>
        <taxon>Tracheophyta</taxon>
        <taxon>Spermatophyta</taxon>
        <taxon>Magnoliopsida</taxon>
        <taxon>eudicotyledons</taxon>
        <taxon>Gunneridae</taxon>
        <taxon>Pentapetalae</taxon>
        <taxon>rosids</taxon>
        <taxon>fabids</taxon>
        <taxon>Malpighiales</taxon>
        <taxon>Rhizophoraceae</taxon>
        <taxon>Rhizophora</taxon>
    </lineage>
</organism>
<sequence>MHWRLVGRGQGFGSVQ</sequence>
<name>A0A2P2QV11_RHIMU</name>